<dbReference type="Pfam" id="PF13302">
    <property type="entry name" value="Acetyltransf_3"/>
    <property type="match status" value="1"/>
</dbReference>
<dbReference type="PROSITE" id="PS51186">
    <property type="entry name" value="GNAT"/>
    <property type="match status" value="1"/>
</dbReference>
<dbReference type="PANTHER" id="PTHR43441:SF12">
    <property type="entry name" value="RIBOSOMAL N-ACETYLTRANSFERASE YDAF-RELATED"/>
    <property type="match status" value="1"/>
</dbReference>
<keyword evidence="2" id="KW-0808">Transferase</keyword>
<dbReference type="InterPro" id="IPR016181">
    <property type="entry name" value="Acyl_CoA_acyltransferase"/>
</dbReference>
<feature type="domain" description="N-acetyltransferase" evidence="1">
    <location>
        <begin position="15"/>
        <end position="167"/>
    </location>
</feature>
<gene>
    <name evidence="2" type="ORF">ACFPM4_11170</name>
</gene>
<dbReference type="Gene3D" id="3.40.630.30">
    <property type="match status" value="1"/>
</dbReference>
<sequence>MFTLKVNDEIYLRQIALQDAEAVFQLTDQSREYLREWLPWLDQTTRLEDTKNYIEFSIEGFDNHKSMNNVIVYKDNIVGIAGFNELDWTNKIAYVGYWMGEGYQGHGIMTKVVEVLTDYAFSQLKFNRVEIRAAVENKKSRAIPERLGYKLEGCVRQVEWLYDHYVDHAIYGVLANEWKKDKNKI</sequence>
<reference evidence="3" key="1">
    <citation type="journal article" date="2019" name="Int. J. Syst. Evol. Microbiol.">
        <title>The Global Catalogue of Microorganisms (GCM) 10K type strain sequencing project: providing services to taxonomists for standard genome sequencing and annotation.</title>
        <authorList>
            <consortium name="The Broad Institute Genomics Platform"/>
            <consortium name="The Broad Institute Genome Sequencing Center for Infectious Disease"/>
            <person name="Wu L."/>
            <person name="Ma J."/>
        </authorList>
    </citation>
    <scope>NUCLEOTIDE SEQUENCE [LARGE SCALE GENOMIC DNA]</scope>
    <source>
        <strain evidence="3">CGMCC 1.12237</strain>
    </source>
</reference>
<comment type="caution">
    <text evidence="2">The sequence shown here is derived from an EMBL/GenBank/DDBJ whole genome shotgun (WGS) entry which is preliminary data.</text>
</comment>
<proteinExistence type="predicted"/>
<dbReference type="Proteomes" id="UP001596147">
    <property type="component" value="Unassembled WGS sequence"/>
</dbReference>
<dbReference type="PANTHER" id="PTHR43441">
    <property type="entry name" value="RIBOSOMAL-PROTEIN-SERINE ACETYLTRANSFERASE"/>
    <property type="match status" value="1"/>
</dbReference>
<dbReference type="SUPFAM" id="SSF55729">
    <property type="entry name" value="Acyl-CoA N-acyltransferases (Nat)"/>
    <property type="match status" value="1"/>
</dbReference>
<keyword evidence="3" id="KW-1185">Reference proteome</keyword>
<dbReference type="EMBL" id="JBHSMC010000014">
    <property type="protein sequence ID" value="MFC5465309.1"/>
    <property type="molecule type" value="Genomic_DNA"/>
</dbReference>
<protein>
    <submittedName>
        <fullName evidence="2">GNAT family N-acetyltransferase</fullName>
        <ecNumber evidence="2">2.3.-.-</ecNumber>
    </submittedName>
</protein>
<dbReference type="RefSeq" id="WP_382351462.1">
    <property type="nucleotide sequence ID" value="NZ_JBHSMC010000014.1"/>
</dbReference>
<accession>A0ABW0LHT7</accession>
<organism evidence="2 3">
    <name type="scientific">Lederbergia graminis</name>
    <dbReference type="NCBI Taxonomy" id="735518"/>
    <lineage>
        <taxon>Bacteria</taxon>
        <taxon>Bacillati</taxon>
        <taxon>Bacillota</taxon>
        <taxon>Bacilli</taxon>
        <taxon>Bacillales</taxon>
        <taxon>Bacillaceae</taxon>
        <taxon>Lederbergia</taxon>
    </lineage>
</organism>
<dbReference type="EC" id="2.3.-.-" evidence="2"/>
<evidence type="ECO:0000259" key="1">
    <source>
        <dbReference type="PROSITE" id="PS51186"/>
    </source>
</evidence>
<dbReference type="InterPro" id="IPR051908">
    <property type="entry name" value="Ribosomal_N-acetyltransferase"/>
</dbReference>
<keyword evidence="2" id="KW-0012">Acyltransferase</keyword>
<dbReference type="InterPro" id="IPR000182">
    <property type="entry name" value="GNAT_dom"/>
</dbReference>
<evidence type="ECO:0000313" key="2">
    <source>
        <dbReference type="EMBL" id="MFC5465309.1"/>
    </source>
</evidence>
<dbReference type="GO" id="GO:0016746">
    <property type="term" value="F:acyltransferase activity"/>
    <property type="evidence" value="ECO:0007669"/>
    <property type="project" value="UniProtKB-KW"/>
</dbReference>
<evidence type="ECO:0000313" key="3">
    <source>
        <dbReference type="Proteomes" id="UP001596147"/>
    </source>
</evidence>
<name>A0ABW0LHT7_9BACI</name>